<accession>A0A1I5QI91</accession>
<dbReference type="Proteomes" id="UP000199137">
    <property type="component" value="Unassembled WGS sequence"/>
</dbReference>
<gene>
    <name evidence="1" type="ORF">SAMN05421854_105321</name>
</gene>
<protein>
    <recommendedName>
        <fullName evidence="3">Phosphotransferase</fullName>
    </recommendedName>
</protein>
<evidence type="ECO:0008006" key="3">
    <source>
        <dbReference type="Google" id="ProtNLM"/>
    </source>
</evidence>
<dbReference type="OrthoDB" id="144109at2"/>
<dbReference type="STRING" id="112413.SAMN05421854_105321"/>
<evidence type="ECO:0000313" key="2">
    <source>
        <dbReference type="Proteomes" id="UP000199137"/>
    </source>
</evidence>
<dbReference type="RefSeq" id="WP_093574363.1">
    <property type="nucleotide sequence ID" value="NZ_FOWC01000005.1"/>
</dbReference>
<organism evidence="1 2">
    <name type="scientific">Amycolatopsis rubida</name>
    <dbReference type="NCBI Taxonomy" id="112413"/>
    <lineage>
        <taxon>Bacteria</taxon>
        <taxon>Bacillati</taxon>
        <taxon>Actinomycetota</taxon>
        <taxon>Actinomycetes</taxon>
        <taxon>Pseudonocardiales</taxon>
        <taxon>Pseudonocardiaceae</taxon>
        <taxon>Amycolatopsis</taxon>
    </lineage>
</organism>
<evidence type="ECO:0000313" key="1">
    <source>
        <dbReference type="EMBL" id="SFP45606.1"/>
    </source>
</evidence>
<name>A0A1I5QI91_9PSEU</name>
<dbReference type="AlphaFoldDB" id="A0A1I5QI91"/>
<reference evidence="1 2" key="1">
    <citation type="submission" date="2016-10" db="EMBL/GenBank/DDBJ databases">
        <authorList>
            <person name="de Groot N.N."/>
        </authorList>
    </citation>
    <scope>NUCLEOTIDE SEQUENCE [LARGE SCALE GENOMIC DNA]</scope>
    <source>
        <strain evidence="1 2">DSM 44637</strain>
    </source>
</reference>
<sequence>MTVDTSSAGDAGVRAEAGELAVAAAVAAGEAVLTRRFGSAIALVSPEHLAGSGPATVVRARVVSSSFALPRTLVVKHYPDPPEPGRVDPFAQEAVSYQLFTALAPDERMCPELLAHDGGDRVLVIEDLGRAPTLQDKLAARDSRAAERALLSWARSLGRLHASTASREADFNALLRRLGGPVRTDNDGLAGLADDVEELLSELLDVPVPEAVRERIAEAVAQARSAAFRAFSPVELAPENNLVTGSGVRFLDFERGRVRTALVDASCLRLPFVSDPRAMALPAGMSEAMIAAWRAEIVDVWPSFADDVELAKQLTISEMLQVWQITRDLLPHLNLSRHATPVSREAALVTWWRELARHAGYSRLTEVAEHSTRVAAALAARLGPHADLAFYPAFR</sequence>
<proteinExistence type="predicted"/>
<dbReference type="InterPro" id="IPR011009">
    <property type="entry name" value="Kinase-like_dom_sf"/>
</dbReference>
<dbReference type="EMBL" id="FOWC01000005">
    <property type="protein sequence ID" value="SFP45606.1"/>
    <property type="molecule type" value="Genomic_DNA"/>
</dbReference>
<dbReference type="SUPFAM" id="SSF56112">
    <property type="entry name" value="Protein kinase-like (PK-like)"/>
    <property type="match status" value="1"/>
</dbReference>